<dbReference type="Pfam" id="PF00412">
    <property type="entry name" value="LIM"/>
    <property type="match status" value="1"/>
</dbReference>
<organism evidence="6 7">
    <name type="scientific">Dinothrombium tinctorium</name>
    <dbReference type="NCBI Taxonomy" id="1965070"/>
    <lineage>
        <taxon>Eukaryota</taxon>
        <taxon>Metazoa</taxon>
        <taxon>Ecdysozoa</taxon>
        <taxon>Arthropoda</taxon>
        <taxon>Chelicerata</taxon>
        <taxon>Arachnida</taxon>
        <taxon>Acari</taxon>
        <taxon>Acariformes</taxon>
        <taxon>Trombidiformes</taxon>
        <taxon>Prostigmata</taxon>
        <taxon>Anystina</taxon>
        <taxon>Parasitengona</taxon>
        <taxon>Trombidioidea</taxon>
        <taxon>Trombidiidae</taxon>
        <taxon>Dinothrombium</taxon>
    </lineage>
</organism>
<gene>
    <name evidence="6" type="ORF">B4U79_18928</name>
</gene>
<reference evidence="6 7" key="1">
    <citation type="journal article" date="2018" name="Gigascience">
        <title>Genomes of trombidid mites reveal novel predicted allergens and laterally-transferred genes associated with secondary metabolism.</title>
        <authorList>
            <person name="Dong X."/>
            <person name="Chaisiri K."/>
            <person name="Xia D."/>
            <person name="Armstrong S.D."/>
            <person name="Fang Y."/>
            <person name="Donnelly M.J."/>
            <person name="Kadowaki T."/>
            <person name="McGarry J.W."/>
            <person name="Darby A.C."/>
            <person name="Makepeace B.L."/>
        </authorList>
    </citation>
    <scope>NUCLEOTIDE SEQUENCE [LARGE SCALE GENOMIC DNA]</scope>
    <source>
        <strain evidence="6">UoL-WK</strain>
    </source>
</reference>
<dbReference type="PROSITE" id="PS50023">
    <property type="entry name" value="LIM_DOMAIN_2"/>
    <property type="match status" value="1"/>
</dbReference>
<keyword evidence="7" id="KW-1185">Reference proteome</keyword>
<dbReference type="EMBL" id="NCKU01000032">
    <property type="protein sequence ID" value="RWS17823.1"/>
    <property type="molecule type" value="Genomic_DNA"/>
</dbReference>
<evidence type="ECO:0000259" key="5">
    <source>
        <dbReference type="PROSITE" id="PS50023"/>
    </source>
</evidence>
<dbReference type="AlphaFoldDB" id="A0A443RRC4"/>
<dbReference type="OrthoDB" id="25654at2759"/>
<dbReference type="SMART" id="SM00132">
    <property type="entry name" value="LIM"/>
    <property type="match status" value="1"/>
</dbReference>
<keyword evidence="2 4" id="KW-0862">Zinc</keyword>
<evidence type="ECO:0000256" key="4">
    <source>
        <dbReference type="PROSITE-ProRule" id="PRU00125"/>
    </source>
</evidence>
<evidence type="ECO:0000313" key="6">
    <source>
        <dbReference type="EMBL" id="RWS17823.1"/>
    </source>
</evidence>
<feature type="domain" description="LIM zinc-binding" evidence="5">
    <location>
        <begin position="16"/>
        <end position="85"/>
    </location>
</feature>
<dbReference type="PROSITE" id="PS00478">
    <property type="entry name" value="LIM_DOMAIN_1"/>
    <property type="match status" value="1"/>
</dbReference>
<sequence length="129" mass="15016">MADHPCCDQSCAISCPECPRCEQPVECSDRVIDNNRVWHRSCFICCRCYRELRPGCYLETGVPGRLLCYQCRTYCRDHLQVCGAHQRPRVQQRCMRCAVCSQPLNADHYSLTSCGHLMCTYPCYYNHKH</sequence>
<dbReference type="GO" id="GO:0046872">
    <property type="term" value="F:metal ion binding"/>
    <property type="evidence" value="ECO:0007669"/>
    <property type="project" value="UniProtKB-KW"/>
</dbReference>
<proteinExistence type="predicted"/>
<dbReference type="Gene3D" id="2.10.110.10">
    <property type="entry name" value="Cysteine Rich Protein"/>
    <property type="match status" value="1"/>
</dbReference>
<evidence type="ECO:0000256" key="2">
    <source>
        <dbReference type="ARBA" id="ARBA00022833"/>
    </source>
</evidence>
<keyword evidence="3 4" id="KW-0440">LIM domain</keyword>
<accession>A0A443RRC4</accession>
<protein>
    <recommendedName>
        <fullName evidence="5">LIM zinc-binding domain-containing protein</fullName>
    </recommendedName>
</protein>
<comment type="caution">
    <text evidence="6">The sequence shown here is derived from an EMBL/GenBank/DDBJ whole genome shotgun (WGS) entry which is preliminary data.</text>
</comment>
<evidence type="ECO:0000256" key="1">
    <source>
        <dbReference type="ARBA" id="ARBA00022723"/>
    </source>
</evidence>
<name>A0A443RRC4_9ACAR</name>
<keyword evidence="1 4" id="KW-0479">Metal-binding</keyword>
<evidence type="ECO:0000313" key="7">
    <source>
        <dbReference type="Proteomes" id="UP000285301"/>
    </source>
</evidence>
<dbReference type="InterPro" id="IPR001781">
    <property type="entry name" value="Znf_LIM"/>
</dbReference>
<dbReference type="Proteomes" id="UP000285301">
    <property type="component" value="Unassembled WGS sequence"/>
</dbReference>
<evidence type="ECO:0000256" key="3">
    <source>
        <dbReference type="ARBA" id="ARBA00023038"/>
    </source>
</evidence>